<evidence type="ECO:0000313" key="2">
    <source>
        <dbReference type="Proteomes" id="UP000031587"/>
    </source>
</evidence>
<dbReference type="AlphaFoldDB" id="A0AAE2DM00"/>
<reference evidence="1 2" key="1">
    <citation type="submission" date="2014-11" db="EMBL/GenBank/DDBJ databases">
        <title>Draft genome sequence of Pseudomonas fluorescens strains SF4c SF39a.</title>
        <authorList>
            <person name="Underwood G.E."/>
            <person name="Ly L.K."/>
            <person name="Bitzer A.S."/>
            <person name="Godino A."/>
            <person name="Bucci V."/>
            <person name="Fischer S."/>
            <person name="Silby M.W."/>
        </authorList>
    </citation>
    <scope>NUCLEOTIDE SEQUENCE [LARGE SCALE GENOMIC DNA]</scope>
    <source>
        <strain evidence="1 2">SF4c</strain>
    </source>
</reference>
<name>A0AAE2DM00_PSEFL</name>
<dbReference type="Proteomes" id="UP000031587">
    <property type="component" value="Unassembled WGS sequence"/>
</dbReference>
<gene>
    <name evidence="1" type="ORF">QS95_02385</name>
</gene>
<evidence type="ECO:0000313" key="1">
    <source>
        <dbReference type="EMBL" id="KIF64265.1"/>
    </source>
</evidence>
<dbReference type="RefSeq" id="WP_039765219.1">
    <property type="nucleotide sequence ID" value="NZ_CP048408.1"/>
</dbReference>
<dbReference type="EMBL" id="JTGH01000002">
    <property type="protein sequence ID" value="KIF64265.1"/>
    <property type="molecule type" value="Genomic_DNA"/>
</dbReference>
<accession>A0AAE2DM00</accession>
<organism evidence="1 2">
    <name type="scientific">Pseudomonas fluorescens</name>
    <dbReference type="NCBI Taxonomy" id="294"/>
    <lineage>
        <taxon>Bacteria</taxon>
        <taxon>Pseudomonadati</taxon>
        <taxon>Pseudomonadota</taxon>
        <taxon>Gammaproteobacteria</taxon>
        <taxon>Pseudomonadales</taxon>
        <taxon>Pseudomonadaceae</taxon>
        <taxon>Pseudomonas</taxon>
    </lineage>
</organism>
<sequence length="66" mass="7934">MIHIEIFNKIHHLIGTPYVESVEVYIAELTGFRVEKQRLVDNAMKKYQLVQIVTRDDKIVWFEIFK</sequence>
<proteinExistence type="predicted"/>
<comment type="caution">
    <text evidence="1">The sequence shown here is derived from an EMBL/GenBank/DDBJ whole genome shotgun (WGS) entry which is preliminary data.</text>
</comment>
<protein>
    <submittedName>
        <fullName evidence="1">Uncharacterized protein</fullName>
    </submittedName>
</protein>